<dbReference type="AlphaFoldDB" id="A0A6F9DHZ7"/>
<organism evidence="4">
    <name type="scientific">Phallusia mammillata</name>
    <dbReference type="NCBI Taxonomy" id="59560"/>
    <lineage>
        <taxon>Eukaryota</taxon>
        <taxon>Metazoa</taxon>
        <taxon>Chordata</taxon>
        <taxon>Tunicata</taxon>
        <taxon>Ascidiacea</taxon>
        <taxon>Phlebobranchia</taxon>
        <taxon>Ascidiidae</taxon>
        <taxon>Phallusia</taxon>
    </lineage>
</organism>
<proteinExistence type="evidence at transcript level"/>
<gene>
    <name evidence="4" type="primary">LOC100183062</name>
</gene>
<dbReference type="GO" id="GO:0005615">
    <property type="term" value="C:extracellular space"/>
    <property type="evidence" value="ECO:0007669"/>
    <property type="project" value="TreeGrafter"/>
</dbReference>
<dbReference type="SUPFAM" id="SSF56496">
    <property type="entry name" value="Fibrinogen C-terminal domain-like"/>
    <property type="match status" value="1"/>
</dbReference>
<dbReference type="EMBL" id="LR786907">
    <property type="protein sequence ID" value="CAB3262769.1"/>
    <property type="molecule type" value="mRNA"/>
</dbReference>
<dbReference type="Gene3D" id="2.60.120.1000">
    <property type="match status" value="1"/>
</dbReference>
<feature type="domain" description="Fibrinogen C-terminal" evidence="3">
    <location>
        <begin position="151"/>
        <end position="197"/>
    </location>
</feature>
<evidence type="ECO:0000256" key="1">
    <source>
        <dbReference type="ARBA" id="ARBA00023157"/>
    </source>
</evidence>
<dbReference type="NCBIfam" id="NF040941">
    <property type="entry name" value="GGGWT_bact"/>
    <property type="match status" value="1"/>
</dbReference>
<keyword evidence="2" id="KW-0812">Transmembrane</keyword>
<evidence type="ECO:0000256" key="2">
    <source>
        <dbReference type="SAM" id="Phobius"/>
    </source>
</evidence>
<keyword evidence="2" id="KW-1133">Transmembrane helix</keyword>
<dbReference type="GO" id="GO:0070492">
    <property type="term" value="F:oligosaccharide binding"/>
    <property type="evidence" value="ECO:0007669"/>
    <property type="project" value="TreeGrafter"/>
</dbReference>
<feature type="transmembrane region" description="Helical" evidence="2">
    <location>
        <begin position="107"/>
        <end position="130"/>
    </location>
</feature>
<keyword evidence="2" id="KW-0472">Membrane</keyword>
<dbReference type="PROSITE" id="PS51406">
    <property type="entry name" value="FIBRINOGEN_C_2"/>
    <property type="match status" value="1"/>
</dbReference>
<sequence length="317" mass="36472">MWNCRSLCKYHRNMSHTYEIEHPEENETIVFKEVQNTKNIPNTINEENQETFFNVYARSSTDAYEEPIESTRPVAVTQQVIEPAKRQLSLQSGEKSHKNSSEKQKTLTLTVVLVSAVGILAALGLFFGILNFIDTQNQNEEIYESTKPPFGTSLNPARSCVDLRDAGFKDGFYVIQPSLKSFEVYCDMIAAGGGWILASTVNNIMPESDDQSWFLTTNDNHQNNFNHQNWMNTNTFGTYENCTKSDFKSEAYFEYQGKDILLRHVPNQTPLEASREQSFLQYQTENSFMGYYGGNLHRIFDIYYPLKQTNGRTKVMR</sequence>
<evidence type="ECO:0000313" key="4">
    <source>
        <dbReference type="EMBL" id="CAB3262769.1"/>
    </source>
</evidence>
<dbReference type="InterPro" id="IPR002181">
    <property type="entry name" value="Fibrinogen_a/b/g_C_dom"/>
</dbReference>
<dbReference type="InterPro" id="IPR036056">
    <property type="entry name" value="Fibrinogen-like_C"/>
</dbReference>
<dbReference type="PANTHER" id="PTHR16146">
    <property type="entry name" value="INTELECTIN"/>
    <property type="match status" value="1"/>
</dbReference>
<accession>A0A6F9DHZ7</accession>
<dbReference type="PANTHER" id="PTHR16146:SF46">
    <property type="entry name" value="INTELECTIN-1A-RELATED"/>
    <property type="match status" value="1"/>
</dbReference>
<reference evidence="4" key="1">
    <citation type="submission" date="2020-04" db="EMBL/GenBank/DDBJ databases">
        <authorList>
            <person name="Neveu A P."/>
        </authorList>
    </citation>
    <scope>NUCLEOTIDE SEQUENCE</scope>
    <source>
        <tissue evidence="4">Whole embryo</tissue>
    </source>
</reference>
<evidence type="ECO:0000259" key="3">
    <source>
        <dbReference type="PROSITE" id="PS51406"/>
    </source>
</evidence>
<name>A0A6F9DHZ7_9ASCI</name>
<protein>
    <submittedName>
        <fullName evidence="4">Uncharacterized protein LOC100183062</fullName>
    </submittedName>
</protein>
<keyword evidence="1" id="KW-1015">Disulfide bond</keyword>